<feature type="compositionally biased region" description="Basic and acidic residues" evidence="2">
    <location>
        <begin position="233"/>
        <end position="247"/>
    </location>
</feature>
<evidence type="ECO:0000256" key="1">
    <source>
        <dbReference type="SAM" id="Coils"/>
    </source>
</evidence>
<dbReference type="PROSITE" id="PS50106">
    <property type="entry name" value="PDZ"/>
    <property type="match status" value="1"/>
</dbReference>
<dbReference type="Proteomes" id="UP000007875">
    <property type="component" value="Unassembled WGS sequence"/>
</dbReference>
<dbReference type="PANTHER" id="PTHR46767">
    <property type="entry name" value="LIM DOMAIN ONLY PROTEIN 7"/>
    <property type="match status" value="1"/>
</dbReference>
<dbReference type="AlphaFoldDB" id="H2Z6H0"/>
<name>H2Z6H0_CIOSA</name>
<keyword evidence="1" id="KW-0175">Coiled coil</keyword>
<protein>
    <recommendedName>
        <fullName evidence="3">PDZ domain-containing protein</fullName>
    </recommendedName>
</protein>
<feature type="region of interest" description="Disordered" evidence="2">
    <location>
        <begin position="215"/>
        <end position="305"/>
    </location>
</feature>
<proteinExistence type="predicted"/>
<dbReference type="InterPro" id="IPR036034">
    <property type="entry name" value="PDZ_sf"/>
</dbReference>
<dbReference type="InParanoid" id="H2Z6H0"/>
<dbReference type="Gene3D" id="2.30.42.10">
    <property type="match status" value="1"/>
</dbReference>
<reference evidence="4" key="3">
    <citation type="submission" date="2025-09" db="UniProtKB">
        <authorList>
            <consortium name="Ensembl"/>
        </authorList>
    </citation>
    <scope>IDENTIFICATION</scope>
</reference>
<evidence type="ECO:0000313" key="4">
    <source>
        <dbReference type="Ensembl" id="ENSCSAVP00000013182.1"/>
    </source>
</evidence>
<feature type="compositionally biased region" description="Polar residues" evidence="2">
    <location>
        <begin position="456"/>
        <end position="466"/>
    </location>
</feature>
<dbReference type="SUPFAM" id="SSF50156">
    <property type="entry name" value="PDZ domain-like"/>
    <property type="match status" value="1"/>
</dbReference>
<dbReference type="InterPro" id="IPR029978">
    <property type="entry name" value="LMO-7"/>
</dbReference>
<evidence type="ECO:0000256" key="2">
    <source>
        <dbReference type="SAM" id="MobiDB-lite"/>
    </source>
</evidence>
<dbReference type="HOGENOM" id="CLU_045689_0_0_1"/>
<keyword evidence="5" id="KW-1185">Reference proteome</keyword>
<evidence type="ECO:0000259" key="3">
    <source>
        <dbReference type="PROSITE" id="PS50106"/>
    </source>
</evidence>
<organism evidence="4 5">
    <name type="scientific">Ciona savignyi</name>
    <name type="common">Pacific transparent sea squirt</name>
    <dbReference type="NCBI Taxonomy" id="51511"/>
    <lineage>
        <taxon>Eukaryota</taxon>
        <taxon>Metazoa</taxon>
        <taxon>Chordata</taxon>
        <taxon>Tunicata</taxon>
        <taxon>Ascidiacea</taxon>
        <taxon>Phlebobranchia</taxon>
        <taxon>Cionidae</taxon>
        <taxon>Ciona</taxon>
    </lineage>
</organism>
<dbReference type="GeneTree" id="ENSGT00950000183159"/>
<dbReference type="Ensembl" id="ENSCSAVT00000013331.1">
    <property type="protein sequence ID" value="ENSCSAVP00000013182.1"/>
    <property type="gene ID" value="ENSCSAVG00000007736.1"/>
</dbReference>
<feature type="region of interest" description="Disordered" evidence="2">
    <location>
        <begin position="446"/>
        <end position="466"/>
    </location>
</feature>
<dbReference type="GO" id="GO:0023051">
    <property type="term" value="P:regulation of signaling"/>
    <property type="evidence" value="ECO:0007669"/>
    <property type="project" value="InterPro"/>
</dbReference>
<evidence type="ECO:0000313" key="5">
    <source>
        <dbReference type="Proteomes" id="UP000007875"/>
    </source>
</evidence>
<accession>H2Z6H0</accession>
<reference evidence="5" key="1">
    <citation type="submission" date="2003-08" db="EMBL/GenBank/DDBJ databases">
        <authorList>
            <person name="Birren B."/>
            <person name="Nusbaum C."/>
            <person name="Abebe A."/>
            <person name="Abouelleil A."/>
            <person name="Adekoya E."/>
            <person name="Ait-zahra M."/>
            <person name="Allen N."/>
            <person name="Allen T."/>
            <person name="An P."/>
            <person name="Anderson M."/>
            <person name="Anderson S."/>
            <person name="Arachchi H."/>
            <person name="Armbruster J."/>
            <person name="Bachantsang P."/>
            <person name="Baldwin J."/>
            <person name="Barry A."/>
            <person name="Bayul T."/>
            <person name="Blitshsteyn B."/>
            <person name="Bloom T."/>
            <person name="Blye J."/>
            <person name="Boguslavskiy L."/>
            <person name="Borowsky M."/>
            <person name="Boukhgalter B."/>
            <person name="Brunache A."/>
            <person name="Butler J."/>
            <person name="Calixte N."/>
            <person name="Calvo S."/>
            <person name="Camarata J."/>
            <person name="Campo K."/>
            <person name="Chang J."/>
            <person name="Cheshatsang Y."/>
            <person name="Citroen M."/>
            <person name="Collymore A."/>
            <person name="Considine T."/>
            <person name="Cook A."/>
            <person name="Cooke P."/>
            <person name="Corum B."/>
            <person name="Cuomo C."/>
            <person name="David R."/>
            <person name="Dawoe T."/>
            <person name="Degray S."/>
            <person name="Dodge S."/>
            <person name="Dooley K."/>
            <person name="Dorje P."/>
            <person name="Dorjee K."/>
            <person name="Dorris L."/>
            <person name="Duffey N."/>
            <person name="Dupes A."/>
            <person name="Elkins T."/>
            <person name="Engels R."/>
            <person name="Erickson J."/>
            <person name="Farina A."/>
            <person name="Faro S."/>
            <person name="Ferreira P."/>
            <person name="Fischer H."/>
            <person name="Fitzgerald M."/>
            <person name="Foley K."/>
            <person name="Gage D."/>
            <person name="Galagan J."/>
            <person name="Gearin G."/>
            <person name="Gnerre S."/>
            <person name="Gnirke A."/>
            <person name="Goyette A."/>
            <person name="Graham J."/>
            <person name="Grandbois E."/>
            <person name="Gyaltsen K."/>
            <person name="Hafez N."/>
            <person name="Hagopian D."/>
            <person name="Hagos B."/>
            <person name="Hall J."/>
            <person name="Hatcher B."/>
            <person name="Heller A."/>
            <person name="Higgins H."/>
            <person name="Honan T."/>
            <person name="Horn A."/>
            <person name="Houde N."/>
            <person name="Hughes L."/>
            <person name="Hulme W."/>
            <person name="Husby E."/>
            <person name="Iliev I."/>
            <person name="Jaffe D."/>
            <person name="Jones C."/>
            <person name="Kamal M."/>
            <person name="Kamat A."/>
            <person name="Kamvysselis M."/>
            <person name="Karlsson E."/>
            <person name="Kells C."/>
            <person name="Kieu A."/>
            <person name="Kisner P."/>
            <person name="Kodira C."/>
            <person name="Kulbokas E."/>
            <person name="Labutti K."/>
            <person name="Lama D."/>
            <person name="Landers T."/>
            <person name="Leger J."/>
            <person name="Levine S."/>
            <person name="Lewis D."/>
            <person name="Lewis T."/>
            <person name="Lindblad-toh K."/>
            <person name="Liu X."/>
            <person name="Lokyitsang T."/>
            <person name="Lokyitsang Y."/>
            <person name="Lucien O."/>
            <person name="Lui A."/>
            <person name="Ma L.J."/>
            <person name="Mabbitt R."/>
            <person name="Macdonald J."/>
            <person name="Maclean C."/>
            <person name="Major J."/>
            <person name="Manning J."/>
            <person name="Marabella R."/>
            <person name="Maru K."/>
            <person name="Matthews C."/>
            <person name="Mauceli E."/>
            <person name="Mccarthy M."/>
            <person name="Mcdonough S."/>
            <person name="Mcghee T."/>
            <person name="Meldrim J."/>
            <person name="Meneus L."/>
            <person name="Mesirov J."/>
            <person name="Mihalev A."/>
            <person name="Mihova T."/>
            <person name="Mikkelsen T."/>
            <person name="Mlenga V."/>
            <person name="Moru K."/>
            <person name="Mozes J."/>
            <person name="Mulrain L."/>
            <person name="Munson G."/>
            <person name="Naylor J."/>
            <person name="Newes C."/>
            <person name="Nguyen C."/>
            <person name="Nguyen N."/>
            <person name="Nguyen T."/>
            <person name="Nicol R."/>
            <person name="Nielsen C."/>
            <person name="Nizzari M."/>
            <person name="Norbu C."/>
            <person name="Norbu N."/>
            <person name="O'donnell P."/>
            <person name="Okoawo O."/>
            <person name="O'leary S."/>
            <person name="Omotosho B."/>
            <person name="O'neill K."/>
            <person name="Osman S."/>
            <person name="Parker S."/>
            <person name="Perrin D."/>
            <person name="Phunkhang P."/>
            <person name="Piqani B."/>
            <person name="Purcell S."/>
            <person name="Rachupka T."/>
            <person name="Ramasamy U."/>
            <person name="Rameau R."/>
            <person name="Ray V."/>
            <person name="Raymond C."/>
            <person name="Retta R."/>
            <person name="Richardson S."/>
            <person name="Rise C."/>
            <person name="Rodriguez J."/>
            <person name="Rogers J."/>
            <person name="Rogov P."/>
            <person name="Rutman M."/>
            <person name="Schupbach R."/>
            <person name="Seaman C."/>
            <person name="Settipalli S."/>
            <person name="Sharpe T."/>
            <person name="Sheridan J."/>
            <person name="Sherpa N."/>
            <person name="Shi J."/>
            <person name="Smirnov S."/>
            <person name="Smith C."/>
            <person name="Sougnez C."/>
            <person name="Spencer B."/>
            <person name="Stalker J."/>
            <person name="Stange-thomann N."/>
            <person name="Stavropoulos S."/>
            <person name="Stetson K."/>
            <person name="Stone C."/>
            <person name="Stone S."/>
            <person name="Stubbs M."/>
            <person name="Talamas J."/>
            <person name="Tchuinga P."/>
            <person name="Tenzing P."/>
            <person name="Tesfaye S."/>
            <person name="Theodore J."/>
            <person name="Thoulutsang Y."/>
            <person name="Topham K."/>
            <person name="Towey S."/>
            <person name="Tsamla T."/>
            <person name="Tsomo N."/>
            <person name="Vallee D."/>
            <person name="Vassiliev H."/>
            <person name="Venkataraman V."/>
            <person name="Vinson J."/>
            <person name="Vo A."/>
            <person name="Wade C."/>
            <person name="Wang S."/>
            <person name="Wangchuk T."/>
            <person name="Wangdi T."/>
            <person name="Whittaker C."/>
            <person name="Wilkinson J."/>
            <person name="Wu Y."/>
            <person name="Wyman D."/>
            <person name="Yadav S."/>
            <person name="Yang S."/>
            <person name="Yang X."/>
            <person name="Yeager S."/>
            <person name="Yee E."/>
            <person name="Young G."/>
            <person name="Zainoun J."/>
            <person name="Zembeck L."/>
            <person name="Zimmer A."/>
            <person name="Zody M."/>
            <person name="Lander E."/>
        </authorList>
    </citation>
    <scope>NUCLEOTIDE SEQUENCE [LARGE SCALE GENOMIC DNA]</scope>
</reference>
<dbReference type="CDD" id="cd00136">
    <property type="entry name" value="PDZ_canonical"/>
    <property type="match status" value="1"/>
</dbReference>
<dbReference type="PANTHER" id="PTHR46767:SF1">
    <property type="entry name" value="LIM DOMAIN ONLY PROTEIN 7"/>
    <property type="match status" value="1"/>
</dbReference>
<feature type="domain" description="PDZ" evidence="3">
    <location>
        <begin position="100"/>
        <end position="169"/>
    </location>
</feature>
<dbReference type="GO" id="GO:0030155">
    <property type="term" value="P:regulation of cell adhesion"/>
    <property type="evidence" value="ECO:0007669"/>
    <property type="project" value="InterPro"/>
</dbReference>
<dbReference type="STRING" id="51511.ENSCSAVP00000013182"/>
<dbReference type="InterPro" id="IPR001478">
    <property type="entry name" value="PDZ"/>
</dbReference>
<reference evidence="4" key="2">
    <citation type="submission" date="2025-08" db="UniProtKB">
        <authorList>
            <consortium name="Ensembl"/>
        </authorList>
    </citation>
    <scope>IDENTIFICATION</scope>
</reference>
<dbReference type="Pfam" id="PF00595">
    <property type="entry name" value="PDZ"/>
    <property type="match status" value="1"/>
</dbReference>
<feature type="coiled-coil region" evidence="1">
    <location>
        <begin position="315"/>
        <end position="378"/>
    </location>
</feature>
<dbReference type="SMART" id="SM00228">
    <property type="entry name" value="PDZ"/>
    <property type="match status" value="1"/>
</dbReference>
<sequence length="474" mass="52343">MWENIGSQTIQATPTAPKALSALLKDDVPIVPSSAPEPTQAQIPQVINRRSKSPTIPVHTNAISTAPVKPGNNELASKIVPTVPKIKATASIESLFDDMKICINQRPRSEKGFGFTVRGGDDGKPVIVNTVTPGGAANVCQLCIGDEILAINDVTLSSTLSQDEIVQLIVDSVITGNLGLDIRRYGKSKKQTGNPLRLSGTKVVMTPGGFVQVRSDKGLLVSTKPSTNNHTKHNQEQPTEHKVEPKQTKPTTKLLPANNQDTPRSPKFQRPVGSRAQEAAPQRSNQISLDHPKPNPSTDAHAPQRFTGKPAMEHRNTLQDQLMEESQRLAEREAKLLQDKRKRIAEAKLEEARLEEELLKIENSKLEQQRKREEEKQRLVGDQNLGLPINTASYQQHGLSHWLIEEAERSRIAQQEGKSRSNPLQQNYKQSGSVLSDRLVERQTNPSVHASHYNHPPTSLNHIWNDPSAQATLL</sequence>